<name>A0A3S1CK70_9CYAN</name>
<protein>
    <recommendedName>
        <fullName evidence="6">DUF1778 domain-containing protein</fullName>
    </recommendedName>
</protein>
<evidence type="ECO:0000256" key="3">
    <source>
        <dbReference type="SAM" id="MobiDB-lite"/>
    </source>
</evidence>
<gene>
    <name evidence="4" type="ORF">DSM106972_011620</name>
</gene>
<dbReference type="EMBL" id="RSCL01000002">
    <property type="protein sequence ID" value="RUT09109.1"/>
    <property type="molecule type" value="Genomic_DNA"/>
</dbReference>
<sequence length="105" mass="11798">MTVVKGFNEKPERSKTERLEARLSKEQKELFQRAADILGLTLTDFVISSLQTAAKQAIQEHEIMILSRRDQEVFVEALLNPPAPSARLRAAAQSYKQKMGSRVGV</sequence>
<feature type="region of interest" description="Disordered" evidence="3">
    <location>
        <begin position="1"/>
        <end position="20"/>
    </location>
</feature>
<evidence type="ECO:0000313" key="5">
    <source>
        <dbReference type="Proteomes" id="UP000271624"/>
    </source>
</evidence>
<feature type="compositionally biased region" description="Basic and acidic residues" evidence="3">
    <location>
        <begin position="7"/>
        <end position="20"/>
    </location>
</feature>
<proteinExistence type="inferred from homology"/>
<evidence type="ECO:0000313" key="4">
    <source>
        <dbReference type="EMBL" id="RUT09109.1"/>
    </source>
</evidence>
<evidence type="ECO:0008006" key="6">
    <source>
        <dbReference type="Google" id="ProtNLM"/>
    </source>
</evidence>
<evidence type="ECO:0000256" key="2">
    <source>
        <dbReference type="ARBA" id="ARBA00049988"/>
    </source>
</evidence>
<evidence type="ECO:0000256" key="1">
    <source>
        <dbReference type="ARBA" id="ARBA00022649"/>
    </source>
</evidence>
<organism evidence="4 5">
    <name type="scientific">Dulcicalothrix desertica PCC 7102</name>
    <dbReference type="NCBI Taxonomy" id="232991"/>
    <lineage>
        <taxon>Bacteria</taxon>
        <taxon>Bacillati</taxon>
        <taxon>Cyanobacteriota</taxon>
        <taxon>Cyanophyceae</taxon>
        <taxon>Nostocales</taxon>
        <taxon>Calotrichaceae</taxon>
        <taxon>Dulcicalothrix</taxon>
    </lineage>
</organism>
<dbReference type="RefSeq" id="WP_127079728.1">
    <property type="nucleotide sequence ID" value="NZ_RSCL01000002.1"/>
</dbReference>
<comment type="similarity">
    <text evidence="2">Belongs to the TacA antitoxin family.</text>
</comment>
<reference evidence="4" key="2">
    <citation type="journal article" date="2019" name="Genome Biol. Evol.">
        <title>Day and night: Metabolic profiles and evolutionary relationships of six axenic non-marine cyanobacteria.</title>
        <authorList>
            <person name="Will S.E."/>
            <person name="Henke P."/>
            <person name="Boedeker C."/>
            <person name="Huang S."/>
            <person name="Brinkmann H."/>
            <person name="Rohde M."/>
            <person name="Jarek M."/>
            <person name="Friedl T."/>
            <person name="Seufert S."/>
            <person name="Schumacher M."/>
            <person name="Overmann J."/>
            <person name="Neumann-Schaal M."/>
            <person name="Petersen J."/>
        </authorList>
    </citation>
    <scope>NUCLEOTIDE SEQUENCE [LARGE SCALE GENOMIC DNA]</scope>
    <source>
        <strain evidence="4">PCC 7102</strain>
    </source>
</reference>
<dbReference type="SUPFAM" id="SSF47598">
    <property type="entry name" value="Ribbon-helix-helix"/>
    <property type="match status" value="1"/>
</dbReference>
<dbReference type="AlphaFoldDB" id="A0A3S1CK70"/>
<accession>A0A3S1CK70</accession>
<dbReference type="PANTHER" id="PTHR35401:SF2">
    <property type="entry name" value="ABC-TYPE TRANSPORT SYSTEM"/>
    <property type="match status" value="1"/>
</dbReference>
<dbReference type="PANTHER" id="PTHR35401">
    <property type="entry name" value="COPG FAMILY HELIX-TURN-HELIX PROTEIN-RELATED-RELATED"/>
    <property type="match status" value="1"/>
</dbReference>
<keyword evidence="5" id="KW-1185">Reference proteome</keyword>
<dbReference type="InterPro" id="IPR010985">
    <property type="entry name" value="Ribbon_hlx_hlx"/>
</dbReference>
<dbReference type="Pfam" id="PF08681">
    <property type="entry name" value="TacA1"/>
    <property type="match status" value="1"/>
</dbReference>
<dbReference type="GO" id="GO:0006355">
    <property type="term" value="P:regulation of DNA-templated transcription"/>
    <property type="evidence" value="ECO:0007669"/>
    <property type="project" value="InterPro"/>
</dbReference>
<dbReference type="OrthoDB" id="573898at2"/>
<keyword evidence="1" id="KW-1277">Toxin-antitoxin system</keyword>
<dbReference type="Proteomes" id="UP000271624">
    <property type="component" value="Unassembled WGS sequence"/>
</dbReference>
<reference evidence="4" key="1">
    <citation type="submission" date="2018-12" db="EMBL/GenBank/DDBJ databases">
        <authorList>
            <person name="Will S."/>
            <person name="Neumann-Schaal M."/>
            <person name="Henke P."/>
        </authorList>
    </citation>
    <scope>NUCLEOTIDE SEQUENCE</scope>
    <source>
        <strain evidence="4">PCC 7102</strain>
    </source>
</reference>
<comment type="caution">
    <text evidence="4">The sequence shown here is derived from an EMBL/GenBank/DDBJ whole genome shotgun (WGS) entry which is preliminary data.</text>
</comment>
<dbReference type="Gene3D" id="1.20.5.780">
    <property type="entry name" value="Single helix bin"/>
    <property type="match status" value="1"/>
</dbReference>
<dbReference type="InterPro" id="IPR014795">
    <property type="entry name" value="TacA_1-like"/>
</dbReference>